<dbReference type="InterPro" id="IPR050983">
    <property type="entry name" value="GST_Omega/HSP26"/>
</dbReference>
<dbReference type="Gene3D" id="3.40.30.10">
    <property type="entry name" value="Glutaredoxin"/>
    <property type="match status" value="1"/>
</dbReference>
<feature type="domain" description="GST N-terminal" evidence="1">
    <location>
        <begin position="22"/>
        <end position="104"/>
    </location>
</feature>
<evidence type="ECO:0008006" key="6">
    <source>
        <dbReference type="Google" id="ProtNLM"/>
    </source>
</evidence>
<dbReference type="SUPFAM" id="SSF52833">
    <property type="entry name" value="Thioredoxin-like"/>
    <property type="match status" value="1"/>
</dbReference>
<evidence type="ECO:0000259" key="1">
    <source>
        <dbReference type="PROSITE" id="PS50404"/>
    </source>
</evidence>
<dbReference type="AlphaFoldDB" id="A0A383W663"/>
<evidence type="ECO:0000313" key="3">
    <source>
        <dbReference type="EMBL" id="SZX66594.1"/>
    </source>
</evidence>
<dbReference type="PANTHER" id="PTHR43968:SF6">
    <property type="entry name" value="GLUTATHIONE S-TRANSFERASE OMEGA"/>
    <property type="match status" value="1"/>
</dbReference>
<protein>
    <recommendedName>
        <fullName evidence="6">GST N-terminal domain-containing protein</fullName>
    </recommendedName>
</protein>
<dbReference type="Pfam" id="PF13409">
    <property type="entry name" value="GST_N_2"/>
    <property type="match status" value="1"/>
</dbReference>
<dbReference type="GO" id="GO:0005737">
    <property type="term" value="C:cytoplasm"/>
    <property type="evidence" value="ECO:0007669"/>
    <property type="project" value="TreeGrafter"/>
</dbReference>
<dbReference type="InterPro" id="IPR040079">
    <property type="entry name" value="Glutathione_S-Trfase"/>
</dbReference>
<dbReference type="SFLD" id="SFLDG00358">
    <property type="entry name" value="Main_(cytGST)"/>
    <property type="match status" value="1"/>
</dbReference>
<keyword evidence="5" id="KW-1185">Reference proteome</keyword>
<dbReference type="PANTHER" id="PTHR43968">
    <property type="match status" value="1"/>
</dbReference>
<dbReference type="SUPFAM" id="SSF47616">
    <property type="entry name" value="GST C-terminal domain-like"/>
    <property type="match status" value="1"/>
</dbReference>
<dbReference type="InterPro" id="IPR010987">
    <property type="entry name" value="Glutathione-S-Trfase_C-like"/>
</dbReference>
<dbReference type="STRING" id="3088.A0A383W663"/>
<dbReference type="InterPro" id="IPR036249">
    <property type="entry name" value="Thioredoxin-like_sf"/>
</dbReference>
<organism evidence="4 5">
    <name type="scientific">Tetradesmus obliquus</name>
    <name type="common">Green alga</name>
    <name type="synonym">Acutodesmus obliquus</name>
    <dbReference type="NCBI Taxonomy" id="3088"/>
    <lineage>
        <taxon>Eukaryota</taxon>
        <taxon>Viridiplantae</taxon>
        <taxon>Chlorophyta</taxon>
        <taxon>core chlorophytes</taxon>
        <taxon>Chlorophyceae</taxon>
        <taxon>CS clade</taxon>
        <taxon>Sphaeropleales</taxon>
        <taxon>Scenedesmaceae</taxon>
        <taxon>Tetradesmus</taxon>
    </lineage>
</organism>
<evidence type="ECO:0000259" key="2">
    <source>
        <dbReference type="PROSITE" id="PS50405"/>
    </source>
</evidence>
<sequence length="250" mass="26987">MAAAQEVLAAGSAEPAAGPDRQQPLFITTWSCPYAQRTWIALNAKGIQYSKVFVDLTNKPEWFFQHNEYGRVPTLVWKEGGDTKSMYESLICNEFINDLPGPSLLPADPTQRAHARLIIDQFGAKFGGAFGRVMFSASAEDAAPAAEDLSAALAWLEGQASSSGPFILGAEFSLVDAALAPFYIRLQLLEKLGLYTVPDGLPKLSAWGEALMGHPAVAGSIVPPDPSQPYIDQLLANYKEFIAKRKAAAK</sequence>
<accession>A0A383W663</accession>
<gene>
    <name evidence="4" type="ORF">BQ4739_LOCUS13251</name>
    <name evidence="3" type="ORF">BQ4739_LOCUS6994</name>
</gene>
<dbReference type="Gene3D" id="1.20.1050.10">
    <property type="match status" value="1"/>
</dbReference>
<evidence type="ECO:0000313" key="4">
    <source>
        <dbReference type="EMBL" id="SZX73135.1"/>
    </source>
</evidence>
<feature type="domain" description="GST C-terminal" evidence="2">
    <location>
        <begin position="108"/>
        <end position="230"/>
    </location>
</feature>
<reference evidence="4 5" key="1">
    <citation type="submission" date="2016-10" db="EMBL/GenBank/DDBJ databases">
        <authorList>
            <person name="Cai Z."/>
        </authorList>
    </citation>
    <scope>NUCLEOTIDE SEQUENCE [LARGE SCALE GENOMIC DNA]</scope>
</reference>
<dbReference type="InterPro" id="IPR004045">
    <property type="entry name" value="Glutathione_S-Trfase_N"/>
</dbReference>
<dbReference type="EMBL" id="FNXT01000718">
    <property type="protein sequence ID" value="SZX66594.1"/>
    <property type="molecule type" value="Genomic_DNA"/>
</dbReference>
<dbReference type="InterPro" id="IPR036282">
    <property type="entry name" value="Glutathione-S-Trfase_C_sf"/>
</dbReference>
<proteinExistence type="predicted"/>
<dbReference type="PROSITE" id="PS50404">
    <property type="entry name" value="GST_NTER"/>
    <property type="match status" value="1"/>
</dbReference>
<dbReference type="Pfam" id="PF13410">
    <property type="entry name" value="GST_C_2"/>
    <property type="match status" value="1"/>
</dbReference>
<dbReference type="SFLD" id="SFLDS00019">
    <property type="entry name" value="Glutathione_Transferase_(cytos"/>
    <property type="match status" value="1"/>
</dbReference>
<dbReference type="PROSITE" id="PS50405">
    <property type="entry name" value="GST_CTER"/>
    <property type="match status" value="1"/>
</dbReference>
<dbReference type="Proteomes" id="UP000256970">
    <property type="component" value="Unassembled WGS sequence"/>
</dbReference>
<evidence type="ECO:0000313" key="5">
    <source>
        <dbReference type="Proteomes" id="UP000256970"/>
    </source>
</evidence>
<name>A0A383W663_TETOB</name>
<dbReference type="EMBL" id="FNXT01001184">
    <property type="protein sequence ID" value="SZX73135.1"/>
    <property type="molecule type" value="Genomic_DNA"/>
</dbReference>